<accession>A0A8S5TD74</accession>
<dbReference type="EMBL" id="BK032805">
    <property type="protein sequence ID" value="DAF61252.1"/>
    <property type="molecule type" value="Genomic_DNA"/>
</dbReference>
<proteinExistence type="predicted"/>
<sequence length="125" mass="13870">MQIVLTKSDVDALAKRIVEYLWEAIPTEAIPDPPKKEKAVTAEKEAEPVKTAEPVKEEAAAKQEETAYTLEEVIKAVKEYTLKDKEGAMKLKPILQSLGAEKLSLLPKEKLPEFIEGARKVGVEI</sequence>
<evidence type="ECO:0000313" key="2">
    <source>
        <dbReference type="EMBL" id="DAF61252.1"/>
    </source>
</evidence>
<feature type="compositionally biased region" description="Basic and acidic residues" evidence="1">
    <location>
        <begin position="33"/>
        <end position="63"/>
    </location>
</feature>
<protein>
    <submittedName>
        <fullName evidence="2">Uncharacterized protein</fullName>
    </submittedName>
</protein>
<organism evidence="2">
    <name type="scientific">Siphoviridae sp. ctVf96</name>
    <dbReference type="NCBI Taxonomy" id="2827882"/>
    <lineage>
        <taxon>Viruses</taxon>
        <taxon>Duplodnaviria</taxon>
        <taxon>Heunggongvirae</taxon>
        <taxon>Uroviricota</taxon>
        <taxon>Caudoviricetes</taxon>
    </lineage>
</organism>
<name>A0A8S5TD74_9CAUD</name>
<evidence type="ECO:0000256" key="1">
    <source>
        <dbReference type="SAM" id="MobiDB-lite"/>
    </source>
</evidence>
<reference evidence="2" key="1">
    <citation type="journal article" date="2021" name="Proc. Natl. Acad. Sci. U.S.A.">
        <title>A Catalog of Tens of Thousands of Viruses from Human Metagenomes Reveals Hidden Associations with Chronic Diseases.</title>
        <authorList>
            <person name="Tisza M.J."/>
            <person name="Buck C.B."/>
        </authorList>
    </citation>
    <scope>NUCLEOTIDE SEQUENCE</scope>
    <source>
        <strain evidence="2">CtVf96</strain>
    </source>
</reference>
<feature type="region of interest" description="Disordered" evidence="1">
    <location>
        <begin position="32"/>
        <end position="63"/>
    </location>
</feature>